<protein>
    <submittedName>
        <fullName evidence="2">Uncharacterized protein</fullName>
    </submittedName>
</protein>
<keyword evidence="1" id="KW-1133">Transmembrane helix</keyword>
<dbReference type="EMBL" id="GGEC01073495">
    <property type="protein sequence ID" value="MBX53979.1"/>
    <property type="molecule type" value="Transcribed_RNA"/>
</dbReference>
<feature type="transmembrane region" description="Helical" evidence="1">
    <location>
        <begin position="7"/>
        <end position="28"/>
    </location>
</feature>
<proteinExistence type="predicted"/>
<reference evidence="2" key="1">
    <citation type="submission" date="2018-02" db="EMBL/GenBank/DDBJ databases">
        <title>Rhizophora mucronata_Transcriptome.</title>
        <authorList>
            <person name="Meera S.P."/>
            <person name="Sreeshan A."/>
            <person name="Augustine A."/>
        </authorList>
    </citation>
    <scope>NUCLEOTIDE SEQUENCE</scope>
    <source>
        <tissue evidence="2">Leaf</tissue>
    </source>
</reference>
<sequence>MAHFSNYFRCLPCFCILPLYFSSCFLWVKVKSGHILSFLFQIMRVSINKILISRIGRVAG</sequence>
<dbReference type="AlphaFoldDB" id="A0A2P2PH37"/>
<accession>A0A2P2PH37</accession>
<organism evidence="2">
    <name type="scientific">Rhizophora mucronata</name>
    <name type="common">Asiatic mangrove</name>
    <dbReference type="NCBI Taxonomy" id="61149"/>
    <lineage>
        <taxon>Eukaryota</taxon>
        <taxon>Viridiplantae</taxon>
        <taxon>Streptophyta</taxon>
        <taxon>Embryophyta</taxon>
        <taxon>Tracheophyta</taxon>
        <taxon>Spermatophyta</taxon>
        <taxon>Magnoliopsida</taxon>
        <taxon>eudicotyledons</taxon>
        <taxon>Gunneridae</taxon>
        <taxon>Pentapetalae</taxon>
        <taxon>rosids</taxon>
        <taxon>fabids</taxon>
        <taxon>Malpighiales</taxon>
        <taxon>Rhizophoraceae</taxon>
        <taxon>Rhizophora</taxon>
    </lineage>
</organism>
<name>A0A2P2PH37_RHIMU</name>
<evidence type="ECO:0000313" key="2">
    <source>
        <dbReference type="EMBL" id="MBX53979.1"/>
    </source>
</evidence>
<keyword evidence="1" id="KW-0472">Membrane</keyword>
<evidence type="ECO:0000256" key="1">
    <source>
        <dbReference type="SAM" id="Phobius"/>
    </source>
</evidence>
<keyword evidence="1" id="KW-0812">Transmembrane</keyword>